<sequence length="74" mass="8457">MSSTTWRNVFTYNKYTQIAARALRQSLKEEERVAAEKRGQTILRYQKWENGQGGQQVYLNPPEEKGAPPKSAAV</sequence>
<evidence type="ECO:0008006" key="5">
    <source>
        <dbReference type="Google" id="ProtNLM"/>
    </source>
</evidence>
<keyword evidence="4" id="KW-1185">Reference proteome</keyword>
<evidence type="ECO:0000256" key="2">
    <source>
        <dbReference type="SAM" id="MobiDB-lite"/>
    </source>
</evidence>
<dbReference type="InterPro" id="IPR036742">
    <property type="entry name" value="ATP_synth_F1_esu_sf_mt"/>
</dbReference>
<dbReference type="EMBL" id="OZ037946">
    <property type="protein sequence ID" value="CAL1705358.1"/>
    <property type="molecule type" value="Genomic_DNA"/>
</dbReference>
<organism evidence="3 4">
    <name type="scientific">Somion occarium</name>
    <dbReference type="NCBI Taxonomy" id="3059160"/>
    <lineage>
        <taxon>Eukaryota</taxon>
        <taxon>Fungi</taxon>
        <taxon>Dikarya</taxon>
        <taxon>Basidiomycota</taxon>
        <taxon>Agaricomycotina</taxon>
        <taxon>Agaricomycetes</taxon>
        <taxon>Polyporales</taxon>
        <taxon>Cerrenaceae</taxon>
        <taxon>Somion</taxon>
    </lineage>
</organism>
<protein>
    <recommendedName>
        <fullName evidence="5">Mitochondrial ATP synthase epsilon chain domain-containing protein</fullName>
    </recommendedName>
</protein>
<dbReference type="InterPro" id="IPR006721">
    <property type="entry name" value="ATP_synth_F1_esu_mt"/>
</dbReference>
<reference evidence="4" key="1">
    <citation type="submission" date="2024-04" db="EMBL/GenBank/DDBJ databases">
        <authorList>
            <person name="Shaw F."/>
            <person name="Minotto A."/>
        </authorList>
    </citation>
    <scope>NUCLEOTIDE SEQUENCE [LARGE SCALE GENOMIC DNA]</scope>
</reference>
<name>A0ABP1DE97_9APHY</name>
<dbReference type="PANTHER" id="PTHR12448">
    <property type="entry name" value="ATP SYNTHASE EPSILON CHAIN, MITOCHONDRIAL"/>
    <property type="match status" value="1"/>
</dbReference>
<accession>A0ABP1DE97</accession>
<dbReference type="SUPFAM" id="SSF48690">
    <property type="entry name" value="Epsilon subunit of mitochondrial F1F0-ATP synthase"/>
    <property type="match status" value="1"/>
</dbReference>
<dbReference type="Gene3D" id="1.10.1620.20">
    <property type="entry name" value="ATP synthase, F1 complex, epsilon subunit superfamily, mitochondrial"/>
    <property type="match status" value="1"/>
</dbReference>
<dbReference type="Proteomes" id="UP001497453">
    <property type="component" value="Chromosome 3"/>
</dbReference>
<evidence type="ECO:0000313" key="3">
    <source>
        <dbReference type="EMBL" id="CAL1705358.1"/>
    </source>
</evidence>
<gene>
    <name evidence="3" type="ORF">GFSPODELE1_LOCUS5393</name>
</gene>
<dbReference type="PANTHER" id="PTHR12448:SF0">
    <property type="entry name" value="ATP SYNTHASE SUBUNIT EPSILON, MITOCHONDRIAL"/>
    <property type="match status" value="1"/>
</dbReference>
<dbReference type="CDD" id="cd12153">
    <property type="entry name" value="F1-ATPase_epsilon"/>
    <property type="match status" value="1"/>
</dbReference>
<evidence type="ECO:0000256" key="1">
    <source>
        <dbReference type="ARBA" id="ARBA00009502"/>
    </source>
</evidence>
<evidence type="ECO:0000313" key="4">
    <source>
        <dbReference type="Proteomes" id="UP001497453"/>
    </source>
</evidence>
<feature type="region of interest" description="Disordered" evidence="2">
    <location>
        <begin position="53"/>
        <end position="74"/>
    </location>
</feature>
<comment type="similarity">
    <text evidence="1">Belongs to the eukaryotic ATPase epsilon family.</text>
</comment>
<proteinExistence type="inferred from homology"/>
<dbReference type="Pfam" id="PF04627">
    <property type="entry name" value="ATP-synt_Eps"/>
    <property type="match status" value="1"/>
</dbReference>